<gene>
    <name evidence="2" type="ORF">H1D33_24020</name>
</gene>
<feature type="region of interest" description="Disordered" evidence="1">
    <location>
        <begin position="31"/>
        <end position="51"/>
    </location>
</feature>
<dbReference type="KEGG" id="mfeu:H1D33_24020"/>
<dbReference type="AlphaFoldDB" id="A0A7L6B305"/>
<evidence type="ECO:0000313" key="3">
    <source>
        <dbReference type="Proteomes" id="UP000510844"/>
    </source>
</evidence>
<dbReference type="RefSeq" id="WP_181568868.1">
    <property type="nucleotide sequence ID" value="NZ_CP059322.2"/>
</dbReference>
<sequence>MSDLPVPASDEVPEGYRPPWLRRLGTLTELTQGAADARAESDARPDVEDPD</sequence>
<evidence type="ECO:0000256" key="1">
    <source>
        <dbReference type="SAM" id="MobiDB-lite"/>
    </source>
</evidence>
<proteinExistence type="predicted"/>
<feature type="region of interest" description="Disordered" evidence="1">
    <location>
        <begin position="1"/>
        <end position="20"/>
    </location>
</feature>
<organism evidence="2 3">
    <name type="scientific">Micromonospora robiginosa</name>
    <dbReference type="NCBI Taxonomy" id="2749844"/>
    <lineage>
        <taxon>Bacteria</taxon>
        <taxon>Bacillati</taxon>
        <taxon>Actinomycetota</taxon>
        <taxon>Actinomycetes</taxon>
        <taxon>Micromonosporales</taxon>
        <taxon>Micromonosporaceae</taxon>
        <taxon>Micromonospora</taxon>
    </lineage>
</organism>
<evidence type="ECO:0000313" key="2">
    <source>
        <dbReference type="EMBL" id="QLQ36352.1"/>
    </source>
</evidence>
<keyword evidence="3" id="KW-1185">Reference proteome</keyword>
<reference evidence="2 3" key="2">
    <citation type="journal article" date="2021" name="Mar. Drugs">
        <title>A New Micromonospora Strain with Antibiotic Activity Isolated from the Microbiome of a Mid-Atlantic Deep-Sea Sponge.</title>
        <authorList>
            <person name="Back C.R."/>
            <person name="Stennett H.L."/>
            <person name="Williams S.E."/>
            <person name="Wang L."/>
            <person name="Ojeda Gomez J."/>
            <person name="Abdulle O.M."/>
            <person name="Duffy T."/>
            <person name="Neal C."/>
            <person name="Mantell J."/>
            <person name="Jepson M.A."/>
            <person name="Hendry K.R."/>
            <person name="Powell D."/>
            <person name="Stach J.E.M."/>
            <person name="Essex-Lopresti A.E."/>
            <person name="Willis C.L."/>
            <person name="Curnow P."/>
            <person name="Race P.R."/>
        </authorList>
    </citation>
    <scope>NUCLEOTIDE SEQUENCE [LARGE SCALE GENOMIC DNA]</scope>
    <source>
        <strain evidence="2 3">28ISP2-46</strain>
    </source>
</reference>
<dbReference type="Proteomes" id="UP000510844">
    <property type="component" value="Chromosome"/>
</dbReference>
<feature type="compositionally biased region" description="Basic and acidic residues" evidence="1">
    <location>
        <begin position="37"/>
        <end position="51"/>
    </location>
</feature>
<name>A0A7L6B305_9ACTN</name>
<reference evidence="3" key="1">
    <citation type="submission" date="2020-07" db="EMBL/GenBank/DDBJ databases">
        <title>A new Micromonospora strain with potent antibiotic activity isolated from the microbiome of a mid-Atlantic deep-sea sponge.</title>
        <authorList>
            <person name="Back C.R."/>
            <person name="Stennett H.L."/>
            <person name="Williams S.E."/>
            <person name="Wang L."/>
            <person name="Ojeda Gomez J."/>
            <person name="Abdulle O.M."/>
            <person name="Duffy T."/>
            <person name="Hendry K.R."/>
            <person name="Powell D."/>
            <person name="Stach J.E."/>
            <person name="Essex-Lopresti A.E."/>
            <person name="Willis C.L."/>
            <person name="Curnow P."/>
            <person name="Race P.R."/>
        </authorList>
    </citation>
    <scope>NUCLEOTIDE SEQUENCE [LARGE SCALE GENOMIC DNA]</scope>
    <source>
        <strain evidence="3">28ISP2-46</strain>
    </source>
</reference>
<dbReference type="EMBL" id="CP059322">
    <property type="protein sequence ID" value="QLQ36352.1"/>
    <property type="molecule type" value="Genomic_DNA"/>
</dbReference>
<accession>A0A7L6B305</accession>
<protein>
    <submittedName>
        <fullName evidence="2">Uncharacterized protein</fullName>
    </submittedName>
</protein>